<protein>
    <submittedName>
        <fullName evidence="1">Uncharacterized protein</fullName>
    </submittedName>
</protein>
<accession>A0ACC2WSL5</accession>
<keyword evidence="2" id="KW-1185">Reference proteome</keyword>
<proteinExistence type="predicted"/>
<dbReference type="Proteomes" id="UP001243375">
    <property type="component" value="Unassembled WGS sequence"/>
</dbReference>
<dbReference type="EMBL" id="JASBWU010000018">
    <property type="protein sequence ID" value="KAJ9114759.1"/>
    <property type="molecule type" value="Genomic_DNA"/>
</dbReference>
<evidence type="ECO:0000313" key="2">
    <source>
        <dbReference type="Proteomes" id="UP001243375"/>
    </source>
</evidence>
<reference evidence="1" key="1">
    <citation type="submission" date="2023-04" db="EMBL/GenBank/DDBJ databases">
        <title>Draft Genome sequencing of Naganishia species isolated from polar environments using Oxford Nanopore Technology.</title>
        <authorList>
            <person name="Leo P."/>
            <person name="Venkateswaran K."/>
        </authorList>
    </citation>
    <scope>NUCLEOTIDE SEQUENCE</scope>
    <source>
        <strain evidence="1">MNA-CCFEE 5425</strain>
    </source>
</reference>
<evidence type="ECO:0000313" key="1">
    <source>
        <dbReference type="EMBL" id="KAJ9114759.1"/>
    </source>
</evidence>
<comment type="caution">
    <text evidence="1">The sequence shown here is derived from an EMBL/GenBank/DDBJ whole genome shotgun (WGS) entry which is preliminary data.</text>
</comment>
<gene>
    <name evidence="1" type="ORF">QFC22_005635</name>
</gene>
<sequence length="799" mass="87944">MTPPLTTAGYSYCGNAAASVSISISSPGSGPDGLFSHSTRHHPPGSFNSSTNEHVFSPAAVPQTASSDSTMPVTLFSHPNSKSSVHQSEAGLVHCRTSSTTKGKGGSYPRPGVSPAEYTQRQQHLNRHTQAGVSSAGHHVPHVVPPNVKPTPDDAMQRYAQRQGTLDAMAAGQRGPLKVVDSAPRPESIVAFQKQNVSEAVVPKYTAAAEVVGSMMASGVKKARGFMSETTVTWAKADDIKLDQKTECGTSEQDAQDGSRWNVLRSALKRGMSSTEKGEPPSVQVQTTPIPFKQRESVEKIYEQASETATSSTTSGSTSAGKLEFFERYKKMAETTTTTTTTTTNPGLLTRTISNTSAGPTWTSPIERQMMDQSVHGHREPRVRTRAEVLESLHEEEPAAVLALSPIESRLEAAYMNDVDPDFAWTQQRDHQHVARTERERIVTSRKKEATAQMHHSSPRDRHAGRLHQSHSISSLDSTQAEKIKMGETNLLTPSTSIDRLAEVLHGREKPRDAFTPTTKWDEELDPIEGLVDQPPPAPSCDASFYSMLSPNLSRATSGQFHRSQQRESSVSSLLAPSDSVSTPGLSGDKFRVDPSIVMPVRETPRPGTRMCQKCGQNLKGKRFIDRDGIMLCESDWKEMFLPKCRRCEKPIETSAVSSRDGQLKGKWHRACFSCYRCSQEFEGDSFYVHDDKPYCQLHYHEANGSLCASTQCGKPIEGPCLLTANNQRYHPGHLACDYGDEHRPCRDPMMDYYEIGTLKVCERHKDTALTDTIKRSRKGRSSGMTAKAEKRRTRLIEA</sequence>
<name>A0ACC2WSL5_9TREE</name>
<organism evidence="1 2">
    <name type="scientific">Naganishia vaughanmartiniae</name>
    <dbReference type="NCBI Taxonomy" id="1424756"/>
    <lineage>
        <taxon>Eukaryota</taxon>
        <taxon>Fungi</taxon>
        <taxon>Dikarya</taxon>
        <taxon>Basidiomycota</taxon>
        <taxon>Agaricomycotina</taxon>
        <taxon>Tremellomycetes</taxon>
        <taxon>Filobasidiales</taxon>
        <taxon>Filobasidiaceae</taxon>
        <taxon>Naganishia</taxon>
    </lineage>
</organism>